<dbReference type="InterPro" id="IPR027417">
    <property type="entry name" value="P-loop_NTPase"/>
</dbReference>
<sequence length="383" mass="44391">MTKKQRLFGEELLSKSKKERESFFNDFTVSHTKMKQVSDELKNEIYKGSQNIIMVVGPSGVGKSRLFTATVLSVLRDMKEETEKDRSIIPISGIELPNPDLGKFNWKDFYYRVLSSLRDPLIDYKIDVTDIEKKNRKGKKSNKKNPLNANTAPELRRSIESAFFNRKTKALLIDEAQHFFKINSEKRGSSEQNQRQFNSIKSLANMSTTKIVLFGTYDLNAVFNLDGQLSRRVKEIHFPRYDYTNANDRKSFQALLLTFQKLLPVEKEPDLRKYSEYIYENSIGCAGILKNWLQRCLSDALEKEEMTITYQNLKRNALQTKKLLTLANEAITGEYYFSDNKKDKKELQTLLGIKKEKDNEKPKRKNNPKPGIRKPERDTVGLA</sequence>
<dbReference type="InterPro" id="IPR049945">
    <property type="entry name" value="AAA_22"/>
</dbReference>
<proteinExistence type="predicted"/>
<dbReference type="OrthoDB" id="9086539at2"/>
<feature type="compositionally biased region" description="Basic and acidic residues" evidence="1">
    <location>
        <begin position="373"/>
        <end position="383"/>
    </location>
</feature>
<dbReference type="EMBL" id="RBZO01000016">
    <property type="protein sequence ID" value="RKQ15037.1"/>
    <property type="molecule type" value="Genomic_DNA"/>
</dbReference>
<dbReference type="AlphaFoldDB" id="A0A494YXS8"/>
<feature type="region of interest" description="Disordered" evidence="1">
    <location>
        <begin position="351"/>
        <end position="383"/>
    </location>
</feature>
<dbReference type="GO" id="GO:0016887">
    <property type="term" value="F:ATP hydrolysis activity"/>
    <property type="evidence" value="ECO:0007669"/>
    <property type="project" value="InterPro"/>
</dbReference>
<reference evidence="3 4" key="1">
    <citation type="journal article" date="2015" name="Antonie Van Leeuwenhoek">
        <title>Oceanobacillus bengalensis sp. nov., a bacterium isolated from seawater of the Bay of Bengal.</title>
        <authorList>
            <person name="Yongchang O."/>
            <person name="Xiang W."/>
            <person name="Wang G."/>
        </authorList>
    </citation>
    <scope>NUCLEOTIDE SEQUENCE [LARGE SCALE GENOMIC DNA]</scope>
    <source>
        <strain evidence="3 4">MCCC 1K00260</strain>
    </source>
</reference>
<dbReference type="Gene3D" id="3.40.50.300">
    <property type="entry name" value="P-loop containing nucleotide triphosphate hydrolases"/>
    <property type="match status" value="1"/>
</dbReference>
<protein>
    <submittedName>
        <fullName evidence="3">AAA family ATPase</fullName>
    </submittedName>
</protein>
<gene>
    <name evidence="3" type="ORF">D8M05_11300</name>
</gene>
<evidence type="ECO:0000313" key="4">
    <source>
        <dbReference type="Proteomes" id="UP000281813"/>
    </source>
</evidence>
<organism evidence="3 4">
    <name type="scientific">Oceanobacillus bengalensis</name>
    <dbReference type="NCBI Taxonomy" id="1435466"/>
    <lineage>
        <taxon>Bacteria</taxon>
        <taxon>Bacillati</taxon>
        <taxon>Bacillota</taxon>
        <taxon>Bacilli</taxon>
        <taxon>Bacillales</taxon>
        <taxon>Bacillaceae</taxon>
        <taxon>Oceanobacillus</taxon>
    </lineage>
</organism>
<feature type="domain" description="ORC1/DEAH AAA+ ATPase" evidence="2">
    <location>
        <begin position="49"/>
        <end position="222"/>
    </location>
</feature>
<dbReference type="SUPFAM" id="SSF52540">
    <property type="entry name" value="P-loop containing nucleoside triphosphate hydrolases"/>
    <property type="match status" value="1"/>
</dbReference>
<feature type="compositionally biased region" description="Basic and acidic residues" evidence="1">
    <location>
        <begin position="351"/>
        <end position="361"/>
    </location>
</feature>
<evidence type="ECO:0000313" key="3">
    <source>
        <dbReference type="EMBL" id="RKQ15037.1"/>
    </source>
</evidence>
<evidence type="ECO:0000259" key="2">
    <source>
        <dbReference type="Pfam" id="PF13401"/>
    </source>
</evidence>
<keyword evidence="4" id="KW-1185">Reference proteome</keyword>
<name>A0A494YXS8_9BACI</name>
<comment type="caution">
    <text evidence="3">The sequence shown here is derived from an EMBL/GenBank/DDBJ whole genome shotgun (WGS) entry which is preliminary data.</text>
</comment>
<dbReference type="Proteomes" id="UP000281813">
    <property type="component" value="Unassembled WGS sequence"/>
</dbReference>
<evidence type="ECO:0000256" key="1">
    <source>
        <dbReference type="SAM" id="MobiDB-lite"/>
    </source>
</evidence>
<dbReference type="RefSeq" id="WP_121131845.1">
    <property type="nucleotide sequence ID" value="NZ_JBHUFK010000014.1"/>
</dbReference>
<accession>A0A494YXS8</accession>
<dbReference type="Pfam" id="PF13401">
    <property type="entry name" value="AAA_22"/>
    <property type="match status" value="1"/>
</dbReference>